<comment type="caution">
    <text evidence="2">The sequence shown here is derived from an EMBL/GenBank/DDBJ whole genome shotgun (WGS) entry which is preliminary data.</text>
</comment>
<evidence type="ECO:0000313" key="3">
    <source>
        <dbReference type="Proteomes" id="UP000184267"/>
    </source>
</evidence>
<name>A0A1M2VX04_TRAPU</name>
<keyword evidence="3" id="KW-1185">Reference proteome</keyword>
<feature type="region of interest" description="Disordered" evidence="1">
    <location>
        <begin position="25"/>
        <end position="81"/>
    </location>
</feature>
<reference evidence="2 3" key="1">
    <citation type="submission" date="2016-10" db="EMBL/GenBank/DDBJ databases">
        <title>Genome sequence of the basidiomycete white-rot fungus Trametes pubescens.</title>
        <authorList>
            <person name="Makela M.R."/>
            <person name="Granchi Z."/>
            <person name="Peng M."/>
            <person name="De Vries R.P."/>
            <person name="Grigoriev I."/>
            <person name="Riley R."/>
            <person name="Hilden K."/>
        </authorList>
    </citation>
    <scope>NUCLEOTIDE SEQUENCE [LARGE SCALE GENOMIC DNA]</scope>
    <source>
        <strain evidence="2 3">FBCC735</strain>
    </source>
</reference>
<accession>A0A1M2VX04</accession>
<dbReference type="InterPro" id="IPR043502">
    <property type="entry name" value="DNA/RNA_pol_sf"/>
</dbReference>
<dbReference type="AlphaFoldDB" id="A0A1M2VX04"/>
<dbReference type="Proteomes" id="UP000184267">
    <property type="component" value="Unassembled WGS sequence"/>
</dbReference>
<evidence type="ECO:0008006" key="4">
    <source>
        <dbReference type="Google" id="ProtNLM"/>
    </source>
</evidence>
<dbReference type="SUPFAM" id="SSF56672">
    <property type="entry name" value="DNA/RNA polymerases"/>
    <property type="match status" value="1"/>
</dbReference>
<evidence type="ECO:0000313" key="2">
    <source>
        <dbReference type="EMBL" id="OJT12050.1"/>
    </source>
</evidence>
<sequence>MLGGAWRSRSGPLIAARLARLAGGEWGSSAAPRRPSGRLGAARGTRRGAVSDSESASGRSELESGAHTAAGGRRGECASAPVPSKKVGNFGDWVFAWKRASLATAFAFPHRREELDAYGDFIIGLFGALAPVAHTRVLDFDRAVRKCIGSAKRFTLTDFTEFADLKIQFIDSCGANVHRSEASSSSGNKSGGGRGGGNRKAETCRNYNSDIGCKALAGTCRFRHSCLELRGDRHEEVARPRFLRSFIWDDRAASLKTFTSLSLTHPPVPDVPESVREDPVVNATLANHPELFKIVTPINVDRFEELLEDHPNQDFVKSVVHSLRNGFWPYADAKPADYPDTWDERRPAPRDEESAHFLRTQRDEEVALGRYSESFGKDLLPGMYSMPVHVVPKPHSTKLRLVNDQSAGVFSLNSMIRPESIKGAVLDGIPALGEALRRVRRANAGANLIMWKSDVSQAYRRMPVSPYWQIHQVVTIDDEQHVDRCNLFGGRGSLKVWSAFDCLVAWIAIYKAFVDLKFNYVDDDYGFAELGDVLWYEPYQKYFPSPQTRLLLLWDDLGIPHDLAKQLHAPVLPIIGFEVDPNTMTVSLPSDSKTCLIAAIDEFCAITPGNRRRSLAAFSRSRDTPTGLSTCILC</sequence>
<organism evidence="2 3">
    <name type="scientific">Trametes pubescens</name>
    <name type="common">White-rot fungus</name>
    <dbReference type="NCBI Taxonomy" id="154538"/>
    <lineage>
        <taxon>Eukaryota</taxon>
        <taxon>Fungi</taxon>
        <taxon>Dikarya</taxon>
        <taxon>Basidiomycota</taxon>
        <taxon>Agaricomycotina</taxon>
        <taxon>Agaricomycetes</taxon>
        <taxon>Polyporales</taxon>
        <taxon>Polyporaceae</taxon>
        <taxon>Trametes</taxon>
    </lineage>
</organism>
<dbReference type="STRING" id="154538.A0A1M2VX04"/>
<dbReference type="OrthoDB" id="3248529at2759"/>
<evidence type="ECO:0000256" key="1">
    <source>
        <dbReference type="SAM" id="MobiDB-lite"/>
    </source>
</evidence>
<gene>
    <name evidence="2" type="ORF">TRAPUB_11402</name>
</gene>
<proteinExistence type="predicted"/>
<dbReference type="EMBL" id="MNAD01000535">
    <property type="protein sequence ID" value="OJT12050.1"/>
    <property type="molecule type" value="Genomic_DNA"/>
</dbReference>
<feature type="region of interest" description="Disordered" evidence="1">
    <location>
        <begin position="178"/>
        <end position="200"/>
    </location>
</feature>
<protein>
    <recommendedName>
        <fullName evidence="4">C3H1-type domain-containing protein</fullName>
    </recommendedName>
</protein>
<feature type="compositionally biased region" description="Gly residues" evidence="1">
    <location>
        <begin position="189"/>
        <end position="198"/>
    </location>
</feature>